<feature type="compositionally biased region" description="Polar residues" evidence="1">
    <location>
        <begin position="277"/>
        <end position="294"/>
    </location>
</feature>
<organism evidence="3 4">
    <name type="scientific">Frankliniella occidentalis</name>
    <name type="common">Western flower thrips</name>
    <name type="synonym">Euthrips occidentalis</name>
    <dbReference type="NCBI Taxonomy" id="133901"/>
    <lineage>
        <taxon>Eukaryota</taxon>
        <taxon>Metazoa</taxon>
        <taxon>Ecdysozoa</taxon>
        <taxon>Arthropoda</taxon>
        <taxon>Hexapoda</taxon>
        <taxon>Insecta</taxon>
        <taxon>Pterygota</taxon>
        <taxon>Neoptera</taxon>
        <taxon>Paraneoptera</taxon>
        <taxon>Thysanoptera</taxon>
        <taxon>Terebrantia</taxon>
        <taxon>Thripoidea</taxon>
        <taxon>Thripidae</taxon>
        <taxon>Frankliniella</taxon>
    </lineage>
</organism>
<dbReference type="AlphaFoldDB" id="A0A9C6XQH8"/>
<dbReference type="KEGG" id="foc:113212689"/>
<feature type="compositionally biased region" description="Polar residues" evidence="1">
    <location>
        <begin position="379"/>
        <end position="388"/>
    </location>
</feature>
<evidence type="ECO:0000259" key="2">
    <source>
        <dbReference type="PROSITE" id="PS51154"/>
    </source>
</evidence>
<dbReference type="InterPro" id="IPR002589">
    <property type="entry name" value="Macro_dom"/>
</dbReference>
<feature type="region of interest" description="Disordered" evidence="1">
    <location>
        <begin position="179"/>
        <end position="667"/>
    </location>
</feature>
<feature type="compositionally biased region" description="Basic and acidic residues" evidence="1">
    <location>
        <begin position="317"/>
        <end position="330"/>
    </location>
</feature>
<feature type="compositionally biased region" description="Polar residues" evidence="1">
    <location>
        <begin position="609"/>
        <end position="618"/>
    </location>
</feature>
<feature type="compositionally biased region" description="Polar residues" evidence="1">
    <location>
        <begin position="648"/>
        <end position="663"/>
    </location>
</feature>
<dbReference type="Proteomes" id="UP000504606">
    <property type="component" value="Unplaced"/>
</dbReference>
<feature type="compositionally biased region" description="Basic and acidic residues" evidence="1">
    <location>
        <begin position="431"/>
        <end position="455"/>
    </location>
</feature>
<feature type="compositionally biased region" description="Basic and acidic residues" evidence="1">
    <location>
        <begin position="594"/>
        <end position="607"/>
    </location>
</feature>
<feature type="compositionally biased region" description="Basic and acidic residues" evidence="1">
    <location>
        <begin position="462"/>
        <end position="517"/>
    </location>
</feature>
<dbReference type="OrthoDB" id="2155246at2759"/>
<feature type="compositionally biased region" description="Polar residues" evidence="1">
    <location>
        <begin position="712"/>
        <end position="725"/>
    </location>
</feature>
<evidence type="ECO:0000256" key="1">
    <source>
        <dbReference type="SAM" id="MobiDB-lite"/>
    </source>
</evidence>
<feature type="compositionally biased region" description="Basic and acidic residues" evidence="1">
    <location>
        <begin position="216"/>
        <end position="228"/>
    </location>
</feature>
<feature type="compositionally biased region" description="Low complexity" evidence="1">
    <location>
        <begin position="333"/>
        <end position="342"/>
    </location>
</feature>
<reference evidence="4" key="1">
    <citation type="submission" date="2025-08" db="UniProtKB">
        <authorList>
            <consortium name="RefSeq"/>
        </authorList>
    </citation>
    <scope>IDENTIFICATION</scope>
    <source>
        <tissue evidence="4">Whole organism</tissue>
    </source>
</reference>
<dbReference type="GeneID" id="113212689"/>
<accession>A0A9C6XQH8</accession>
<keyword evidence="3" id="KW-1185">Reference proteome</keyword>
<dbReference type="SUPFAM" id="SSF52949">
    <property type="entry name" value="Macro domain-like"/>
    <property type="match status" value="1"/>
</dbReference>
<dbReference type="PANTHER" id="PTHR12521:SF0">
    <property type="entry name" value="ADP-RIBOSE GLYCOHYDROLASE OARD1"/>
    <property type="match status" value="1"/>
</dbReference>
<dbReference type="InterPro" id="IPR050892">
    <property type="entry name" value="ADP-ribose_metab_enzymes"/>
</dbReference>
<dbReference type="PANTHER" id="PTHR12521">
    <property type="entry name" value="PROTEIN C6ORF130"/>
    <property type="match status" value="1"/>
</dbReference>
<feature type="compositionally biased region" description="Polar residues" evidence="1">
    <location>
        <begin position="244"/>
        <end position="258"/>
    </location>
</feature>
<name>A0A9C6XQH8_FRAOC</name>
<feature type="compositionally biased region" description="Basic and acidic residues" evidence="1">
    <location>
        <begin position="634"/>
        <end position="643"/>
    </location>
</feature>
<dbReference type="GO" id="GO:0140291">
    <property type="term" value="P:peptidyl-glutamate ADP-deribosylation"/>
    <property type="evidence" value="ECO:0007669"/>
    <property type="project" value="TreeGrafter"/>
</dbReference>
<feature type="region of interest" description="Disordered" evidence="1">
    <location>
        <begin position="684"/>
        <end position="725"/>
    </location>
</feature>
<dbReference type="Gene3D" id="3.40.220.10">
    <property type="entry name" value="Leucine Aminopeptidase, subunit E, domain 1"/>
    <property type="match status" value="1"/>
</dbReference>
<evidence type="ECO:0000313" key="4">
    <source>
        <dbReference type="RefSeq" id="XP_052127499.1"/>
    </source>
</evidence>
<protein>
    <submittedName>
        <fullName evidence="4">Serine/threonine-protein kinase fray2-like</fullName>
    </submittedName>
</protein>
<gene>
    <name evidence="4" type="primary">LOC113212689</name>
</gene>
<feature type="compositionally biased region" description="Basic and acidic residues" evidence="1">
    <location>
        <begin position="369"/>
        <end position="378"/>
    </location>
</feature>
<feature type="domain" description="Macro" evidence="2">
    <location>
        <begin position="1"/>
        <end position="167"/>
    </location>
</feature>
<dbReference type="Pfam" id="PF01661">
    <property type="entry name" value="Macro"/>
    <property type="match status" value="1"/>
</dbReference>
<dbReference type="PROSITE" id="PS51154">
    <property type="entry name" value="MACRO"/>
    <property type="match status" value="1"/>
</dbReference>
<dbReference type="SMART" id="SM00506">
    <property type="entry name" value="A1pp"/>
    <property type="match status" value="1"/>
</dbReference>
<evidence type="ECO:0000313" key="3">
    <source>
        <dbReference type="Proteomes" id="UP000504606"/>
    </source>
</evidence>
<feature type="compositionally biased region" description="Basic and acidic residues" evidence="1">
    <location>
        <begin position="527"/>
        <end position="584"/>
    </location>
</feature>
<dbReference type="InterPro" id="IPR043472">
    <property type="entry name" value="Macro_dom-like"/>
</dbReference>
<dbReference type="RefSeq" id="XP_052127499.1">
    <property type="nucleotide sequence ID" value="XM_052271539.1"/>
</dbReference>
<proteinExistence type="predicted"/>
<dbReference type="CDD" id="cd02901">
    <property type="entry name" value="Macro_Poa1p-like"/>
    <property type="match status" value="1"/>
</dbReference>
<sequence length="725" mass="84107">MFRNSSKMVRCEVREEQGDLFSAPLATSLAHCVSSDMKMGAGIAVLFRQKFGCVENLKNQGKSVGEVAYLKDGPRYIFYLVTKQWFYNKPTEETLLSSLVEMRDLCDEFGVKRLAMPRIGCGLDGLQWPVVYEMVKEVFSHCDMEVTIYSIPDRKPMIQKSMTPNLQRTQENFRNYFESKRPSSLPASQMASKRKIHSYSYDNDEYDTPKKRMKTSSHEDNLYQRDQSHYQPTSKSSHYDSKNTFRSHLSPQVNSDFSAENDFEEHQSHELIRRGKQSASSPWNKPSSTQTSSKNKSDFLALPSKRSRDVIPFLSDEDARGKTTTRDSKRSSLHFSSFEKSSPTFKNRKYSTQNDKTVIPFLSDDDTRDEVPSRESKRSSLINSSCDKSSPIDKKRKHSRQDDYSSEEEEWIQKRQRAKSENEQGSSQHQKSPDSKKKSRDHDKNNEMEDRDLYRSKKKKGKDSGGSRERKSRDSIRSKERKSRDSSRSEERKSRDSSRSEERYKSRDFSRSKERKSSNSHRSKEKKSRETSRSEDRKSRDSSRSVERGKSRDRSRSEGRKSRDSRRSKERRSRDSSRSQDRKARGSGRSNVRRSRDSSRSEEREPLNKSWQKSFQHSDQSDNESTEVTPSESIRTKERHQSFGEKVSASSSQKNSMTSNQHGRQGHYVTEYYSYKVKKVVHNYPSLNICKKEKRTSTSVPTGGLYSDKPDASNSVKNRLSLNCK</sequence>
<feature type="compositionally biased region" description="Basic and acidic residues" evidence="1">
    <location>
        <begin position="264"/>
        <end position="273"/>
    </location>
</feature>